<reference evidence="2" key="4">
    <citation type="submission" date="2023-08" db="EMBL/GenBank/DDBJ databases">
        <authorList>
            <person name="Guima S.E.S."/>
            <person name="Martins L.F."/>
            <person name="Silva A.M."/>
            <person name="Setubal J.C."/>
        </authorList>
    </citation>
    <scope>NUCLEOTIDE SEQUENCE</scope>
    <source>
        <strain evidence="2">ZC4RG45</strain>
    </source>
</reference>
<protein>
    <submittedName>
        <fullName evidence="3">Helix-turn-helix domain containing protein</fullName>
    </submittedName>
</protein>
<comment type="caution">
    <text evidence="3">The sequence shown here is derived from an EMBL/GenBank/DDBJ whole genome shotgun (WGS) entry which is preliminary data.</text>
</comment>
<dbReference type="AlphaFoldDB" id="A0A2W4IWF6"/>
<dbReference type="Proteomes" id="UP000249324">
    <property type="component" value="Unassembled WGS sequence"/>
</dbReference>
<dbReference type="EMBL" id="QGUI01000866">
    <property type="protein sequence ID" value="PZM90458.1"/>
    <property type="molecule type" value="Genomic_DNA"/>
</dbReference>
<accession>A0A2W4IWF6</accession>
<evidence type="ECO:0000313" key="4">
    <source>
        <dbReference type="Proteomes" id="UP000249324"/>
    </source>
</evidence>
<feature type="region of interest" description="Disordered" evidence="1">
    <location>
        <begin position="76"/>
        <end position="99"/>
    </location>
</feature>
<dbReference type="EMBL" id="QGUI02000027">
    <property type="protein sequence ID" value="MFO7191390.1"/>
    <property type="molecule type" value="Genomic_DNA"/>
</dbReference>
<dbReference type="STRING" id="1111738.GCA_000427905_02689"/>
<reference evidence="2 4" key="3">
    <citation type="journal article" date="2021" name="BMC Genomics">
        <title>Genome-resolved metagenome and metatranscriptome analyses of thermophilic composting reveal key bacterial players and their metabolic interactions.</title>
        <authorList>
            <person name="Braga L.P.P."/>
            <person name="Pereira R.V."/>
            <person name="Martins L.F."/>
            <person name="Moura L.M.S."/>
            <person name="Sanchez F.B."/>
            <person name="Patane J.S.L."/>
            <person name="da Silva A.M."/>
            <person name="Setubal J.C."/>
        </authorList>
    </citation>
    <scope>NUCLEOTIDE SEQUENCE [LARGE SCALE GENOMIC DNA]</scope>
    <source>
        <strain evidence="2">ZC4RG45</strain>
    </source>
</reference>
<gene>
    <name evidence="2" type="ORF">DIU77_004020</name>
    <name evidence="3" type="ORF">DIU77_17950</name>
</gene>
<reference evidence="3" key="1">
    <citation type="submission" date="2018-05" db="EMBL/GenBank/DDBJ databases">
        <authorList>
            <person name="Lanie J.A."/>
            <person name="Ng W.-L."/>
            <person name="Kazmierczak K.M."/>
            <person name="Andrzejewski T.M."/>
            <person name="Davidsen T.M."/>
            <person name="Wayne K.J."/>
            <person name="Tettelin H."/>
            <person name="Glass J.I."/>
            <person name="Rusch D."/>
            <person name="Podicherti R."/>
            <person name="Tsui H.-C.T."/>
            <person name="Winkler M.E."/>
        </authorList>
    </citation>
    <scope>NUCLEOTIDE SEQUENCE</scope>
    <source>
        <strain evidence="3">ZC4RG45</strain>
    </source>
</reference>
<evidence type="ECO:0000313" key="2">
    <source>
        <dbReference type="EMBL" id="MFO7191390.1"/>
    </source>
</evidence>
<reference evidence="2" key="2">
    <citation type="submission" date="2018-05" db="EMBL/GenBank/DDBJ databases">
        <authorList>
            <person name="Moura L."/>
            <person name="Setubal J.C."/>
        </authorList>
    </citation>
    <scope>NUCLEOTIDE SEQUENCE</scope>
    <source>
        <strain evidence="2">ZC4RG45</strain>
    </source>
</reference>
<name>A0A2W4IWF6_9PSEU</name>
<evidence type="ECO:0000256" key="1">
    <source>
        <dbReference type="SAM" id="MobiDB-lite"/>
    </source>
</evidence>
<evidence type="ECO:0000313" key="3">
    <source>
        <dbReference type="EMBL" id="PZM90458.1"/>
    </source>
</evidence>
<organism evidence="3">
    <name type="scientific">Thermocrispum agreste</name>
    <dbReference type="NCBI Taxonomy" id="37925"/>
    <lineage>
        <taxon>Bacteria</taxon>
        <taxon>Bacillati</taxon>
        <taxon>Actinomycetota</taxon>
        <taxon>Actinomycetes</taxon>
        <taxon>Pseudonocardiales</taxon>
        <taxon>Pseudonocardiaceae</taxon>
        <taxon>Thermocrispum</taxon>
    </lineage>
</organism>
<sequence length="159" mass="17707">MTIIEEHRTQFRRDGHAYRLEVVAQQESEAAERQVTVRLDVADPEGRPVAAGQVEVAAGALSAVAEVLSDELLAAAGQPRRHRHRRREQPSNTGRPWTAELDAELEKRWIAGEDLRDIAEAFGRTQSAILRRLPLIGCDPYTPGAYLPPPPSQRDEDRG</sequence>
<proteinExistence type="predicted"/>